<accession>B7G7I9</accession>
<dbReference type="AlphaFoldDB" id="B7G7I9"/>
<proteinExistence type="predicted"/>
<dbReference type="HOGENOM" id="CLU_394065_0_0_1"/>
<sequence length="310" mass="34048">MSHGDRSSPLEPEQTMPSGTIEIARLQRVLNRDVRREVEAAWDAQRRLARWAWADPPSLLRQRQRRSVTETTNASHSINVDEKNIVELSREQLLPVSIPNSFQPSVLEPTSTPSLPHVPSDPRESNQTPIHPVTEPNGVVLEEEQVAVNVQAVGTQGVIASHTDDNSTANYNDITVTDERVRTEVSSAALLDEEQVTVHEEATDNHGGITVGNDTATVNNETTRNEQCKNTDGDAPNDDTLAYEETITHNEAMSTEVASSVDQDTASDESVDRNGGTTDVDKAGVLETVTVQEVETAAENEAKSKRYCYR</sequence>
<evidence type="ECO:0000313" key="3">
    <source>
        <dbReference type="Proteomes" id="UP000000759"/>
    </source>
</evidence>
<dbReference type="GeneID" id="7194766"/>
<evidence type="ECO:0000313" key="2">
    <source>
        <dbReference type="EMBL" id="EEC45369.1"/>
    </source>
</evidence>
<feature type="region of interest" description="Disordered" evidence="1">
    <location>
        <begin position="1"/>
        <end position="22"/>
    </location>
</feature>
<evidence type="ECO:0000256" key="1">
    <source>
        <dbReference type="SAM" id="MobiDB-lite"/>
    </source>
</evidence>
<dbReference type="Proteomes" id="UP000000759">
    <property type="component" value="Chromosome 18"/>
</dbReference>
<dbReference type="RefSeq" id="XP_002183151.1">
    <property type="nucleotide sequence ID" value="XM_002183115.1"/>
</dbReference>
<protein>
    <submittedName>
        <fullName evidence="2">Uncharacterized protein</fullName>
    </submittedName>
</protein>
<dbReference type="KEGG" id="pti:PHATRDRAFT_48515"/>
<keyword evidence="3" id="KW-1185">Reference proteome</keyword>
<dbReference type="PaxDb" id="2850-Phatr48515"/>
<organism evidence="2 3">
    <name type="scientific">Phaeodactylum tricornutum (strain CCAP 1055/1)</name>
    <dbReference type="NCBI Taxonomy" id="556484"/>
    <lineage>
        <taxon>Eukaryota</taxon>
        <taxon>Sar</taxon>
        <taxon>Stramenopiles</taxon>
        <taxon>Ochrophyta</taxon>
        <taxon>Bacillariophyta</taxon>
        <taxon>Bacillariophyceae</taxon>
        <taxon>Bacillariophycidae</taxon>
        <taxon>Naviculales</taxon>
        <taxon>Phaeodactylaceae</taxon>
        <taxon>Phaeodactylum</taxon>
    </lineage>
</organism>
<feature type="compositionally biased region" description="Polar residues" evidence="1">
    <location>
        <begin position="254"/>
        <end position="264"/>
    </location>
</feature>
<feature type="region of interest" description="Disordered" evidence="1">
    <location>
        <begin position="102"/>
        <end position="134"/>
    </location>
</feature>
<feature type="compositionally biased region" description="Polar residues" evidence="1">
    <location>
        <begin position="102"/>
        <end position="114"/>
    </location>
</feature>
<feature type="region of interest" description="Disordered" evidence="1">
    <location>
        <begin position="254"/>
        <end position="284"/>
    </location>
</feature>
<gene>
    <name evidence="2" type="ORF">PHATRDRAFT_48515</name>
</gene>
<reference evidence="2 3" key="1">
    <citation type="journal article" date="2008" name="Nature">
        <title>The Phaeodactylum genome reveals the evolutionary history of diatom genomes.</title>
        <authorList>
            <person name="Bowler C."/>
            <person name="Allen A.E."/>
            <person name="Badger J.H."/>
            <person name="Grimwood J."/>
            <person name="Jabbari K."/>
            <person name="Kuo A."/>
            <person name="Maheswari U."/>
            <person name="Martens C."/>
            <person name="Maumus F."/>
            <person name="Otillar R.P."/>
            <person name="Rayko E."/>
            <person name="Salamov A."/>
            <person name="Vandepoele K."/>
            <person name="Beszteri B."/>
            <person name="Gruber A."/>
            <person name="Heijde M."/>
            <person name="Katinka M."/>
            <person name="Mock T."/>
            <person name="Valentin K."/>
            <person name="Verret F."/>
            <person name="Berges J.A."/>
            <person name="Brownlee C."/>
            <person name="Cadoret J.P."/>
            <person name="Chiovitti A."/>
            <person name="Choi C.J."/>
            <person name="Coesel S."/>
            <person name="De Martino A."/>
            <person name="Detter J.C."/>
            <person name="Durkin C."/>
            <person name="Falciatore A."/>
            <person name="Fournet J."/>
            <person name="Haruta M."/>
            <person name="Huysman M.J."/>
            <person name="Jenkins B.D."/>
            <person name="Jiroutova K."/>
            <person name="Jorgensen R.E."/>
            <person name="Joubert Y."/>
            <person name="Kaplan A."/>
            <person name="Kroger N."/>
            <person name="Kroth P.G."/>
            <person name="La Roche J."/>
            <person name="Lindquist E."/>
            <person name="Lommer M."/>
            <person name="Martin-Jezequel V."/>
            <person name="Lopez P.J."/>
            <person name="Lucas S."/>
            <person name="Mangogna M."/>
            <person name="McGinnis K."/>
            <person name="Medlin L.K."/>
            <person name="Montsant A."/>
            <person name="Oudot-Le Secq M.P."/>
            <person name="Napoli C."/>
            <person name="Obornik M."/>
            <person name="Parker M.S."/>
            <person name="Petit J.L."/>
            <person name="Porcel B.M."/>
            <person name="Poulsen N."/>
            <person name="Robison M."/>
            <person name="Rychlewski L."/>
            <person name="Rynearson T.A."/>
            <person name="Schmutz J."/>
            <person name="Shapiro H."/>
            <person name="Siaut M."/>
            <person name="Stanley M."/>
            <person name="Sussman M.R."/>
            <person name="Taylor A.R."/>
            <person name="Vardi A."/>
            <person name="von Dassow P."/>
            <person name="Vyverman W."/>
            <person name="Willis A."/>
            <person name="Wyrwicz L.S."/>
            <person name="Rokhsar D.S."/>
            <person name="Weissenbach J."/>
            <person name="Armbrust E.V."/>
            <person name="Green B.R."/>
            <person name="Van de Peer Y."/>
            <person name="Grigoriev I.V."/>
        </authorList>
    </citation>
    <scope>NUCLEOTIDE SEQUENCE [LARGE SCALE GENOMIC DNA]</scope>
    <source>
        <strain evidence="2 3">CCAP 1055/1</strain>
    </source>
</reference>
<name>B7G7I9_PHATC</name>
<dbReference type="EMBL" id="CM000620">
    <property type="protein sequence ID" value="EEC45369.1"/>
    <property type="molecule type" value="Genomic_DNA"/>
</dbReference>
<reference evidence="3" key="2">
    <citation type="submission" date="2008-08" db="EMBL/GenBank/DDBJ databases">
        <authorList>
            <consortium name="Diatom Consortium"/>
            <person name="Grigoriev I."/>
            <person name="Grimwood J."/>
            <person name="Kuo A."/>
            <person name="Otillar R.P."/>
            <person name="Salamov A."/>
            <person name="Detter J.C."/>
            <person name="Lindquist E."/>
            <person name="Shapiro H."/>
            <person name="Lucas S."/>
            <person name="Glavina del Rio T."/>
            <person name="Pitluck S."/>
            <person name="Rokhsar D."/>
            <person name="Bowler C."/>
        </authorList>
    </citation>
    <scope>GENOME REANNOTATION</scope>
    <source>
        <strain evidence="3">CCAP 1055/1</strain>
    </source>
</reference>
<dbReference type="InParanoid" id="B7G7I9"/>